<feature type="compositionally biased region" description="Basic and acidic residues" evidence="1">
    <location>
        <begin position="52"/>
        <end position="76"/>
    </location>
</feature>
<name>A0A6N2MBM4_SALVM</name>
<accession>A0A6N2MBM4</accession>
<dbReference type="PANTHER" id="PTHR35135:SF3">
    <property type="entry name" value="OS05G0517800 PROTEIN"/>
    <property type="match status" value="1"/>
</dbReference>
<protein>
    <submittedName>
        <fullName evidence="3">Uncharacterized protein</fullName>
    </submittedName>
</protein>
<sequence>MGLTNLIITVAGVSAVILLLRSDVKQSAAVFRRNVKHIRHWLEEESSAASKAAKEAPPKELESKVPHKDIPKEDKH</sequence>
<evidence type="ECO:0000256" key="2">
    <source>
        <dbReference type="SAM" id="SignalP"/>
    </source>
</evidence>
<evidence type="ECO:0000256" key="1">
    <source>
        <dbReference type="SAM" id="MobiDB-lite"/>
    </source>
</evidence>
<feature type="signal peptide" evidence="2">
    <location>
        <begin position="1"/>
        <end position="15"/>
    </location>
</feature>
<feature type="region of interest" description="Disordered" evidence="1">
    <location>
        <begin position="46"/>
        <end position="76"/>
    </location>
</feature>
<keyword evidence="2" id="KW-0732">Signal</keyword>
<dbReference type="EMBL" id="CAADRP010001741">
    <property type="protein sequence ID" value="VFU50968.1"/>
    <property type="molecule type" value="Genomic_DNA"/>
</dbReference>
<dbReference type="PANTHER" id="PTHR35135">
    <property type="entry name" value="OS05G0517800 PROTEIN"/>
    <property type="match status" value="1"/>
</dbReference>
<reference evidence="3" key="1">
    <citation type="submission" date="2019-03" db="EMBL/GenBank/DDBJ databases">
        <authorList>
            <person name="Mank J."/>
            <person name="Almeida P."/>
        </authorList>
    </citation>
    <scope>NUCLEOTIDE SEQUENCE</scope>
    <source>
        <strain evidence="3">78183</strain>
    </source>
</reference>
<gene>
    <name evidence="3" type="ORF">SVIM_LOCUS341691</name>
</gene>
<evidence type="ECO:0000313" key="3">
    <source>
        <dbReference type="EMBL" id="VFU50968.1"/>
    </source>
</evidence>
<organism evidence="3">
    <name type="scientific">Salix viminalis</name>
    <name type="common">Common osier</name>
    <name type="synonym">Basket willow</name>
    <dbReference type="NCBI Taxonomy" id="40686"/>
    <lineage>
        <taxon>Eukaryota</taxon>
        <taxon>Viridiplantae</taxon>
        <taxon>Streptophyta</taxon>
        <taxon>Embryophyta</taxon>
        <taxon>Tracheophyta</taxon>
        <taxon>Spermatophyta</taxon>
        <taxon>Magnoliopsida</taxon>
        <taxon>eudicotyledons</taxon>
        <taxon>Gunneridae</taxon>
        <taxon>Pentapetalae</taxon>
        <taxon>rosids</taxon>
        <taxon>fabids</taxon>
        <taxon>Malpighiales</taxon>
        <taxon>Salicaceae</taxon>
        <taxon>Saliceae</taxon>
        <taxon>Salix</taxon>
    </lineage>
</organism>
<dbReference type="AlphaFoldDB" id="A0A6N2MBM4"/>
<proteinExistence type="predicted"/>
<feature type="chain" id="PRO_5026658207" evidence="2">
    <location>
        <begin position="16"/>
        <end position="76"/>
    </location>
</feature>